<dbReference type="InterPro" id="IPR015035">
    <property type="entry name" value="DUF1918"/>
</dbReference>
<reference evidence="2" key="1">
    <citation type="submission" date="2021-01" db="EMBL/GenBank/DDBJ databases">
        <title>Whole genome shotgun sequence of Actinoplanes nipponensis NBRC 14063.</title>
        <authorList>
            <person name="Komaki H."/>
            <person name="Tamura T."/>
        </authorList>
    </citation>
    <scope>NUCLEOTIDE SEQUENCE</scope>
    <source>
        <strain evidence="2">NBRC 14063</strain>
    </source>
</reference>
<dbReference type="Gene3D" id="2.30.30.440">
    <property type="entry name" value="Domain of unknown function DUF1918"/>
    <property type="match status" value="1"/>
</dbReference>
<evidence type="ECO:0000313" key="2">
    <source>
        <dbReference type="EMBL" id="GIE54122.1"/>
    </source>
</evidence>
<dbReference type="SUPFAM" id="SSF50118">
    <property type="entry name" value="Cell growth inhibitor/plasmid maintenance toxic component"/>
    <property type="match status" value="1"/>
</dbReference>
<evidence type="ECO:0000313" key="3">
    <source>
        <dbReference type="Proteomes" id="UP000647172"/>
    </source>
</evidence>
<dbReference type="EMBL" id="BOMQ01000095">
    <property type="protein sequence ID" value="GIE54122.1"/>
    <property type="molecule type" value="Genomic_DNA"/>
</dbReference>
<dbReference type="AlphaFoldDB" id="A0A919JRI6"/>
<dbReference type="RefSeq" id="WP_203776657.1">
    <property type="nucleotide sequence ID" value="NZ_BAAAYJ010000021.1"/>
</dbReference>
<organism evidence="2 3">
    <name type="scientific">Actinoplanes nipponensis</name>
    <dbReference type="NCBI Taxonomy" id="135950"/>
    <lineage>
        <taxon>Bacteria</taxon>
        <taxon>Bacillati</taxon>
        <taxon>Actinomycetota</taxon>
        <taxon>Actinomycetes</taxon>
        <taxon>Micromonosporales</taxon>
        <taxon>Micromonosporaceae</taxon>
        <taxon>Actinoplanes</taxon>
    </lineage>
</organism>
<keyword evidence="3" id="KW-1185">Reference proteome</keyword>
<comment type="caution">
    <text evidence="2">The sequence shown here is derived from an EMBL/GenBank/DDBJ whole genome shotgun (WGS) entry which is preliminary data.</text>
</comment>
<proteinExistence type="predicted"/>
<sequence>MKAHIGDRLILEGTHLGDGRRTAVVTALRHDDGSPPYEVRWLDDGRTTLIFPGPQAHVEPATSS</sequence>
<dbReference type="Proteomes" id="UP000647172">
    <property type="component" value="Unassembled WGS sequence"/>
</dbReference>
<gene>
    <name evidence="2" type="ORF">Ani05nite_76560</name>
</gene>
<protein>
    <recommendedName>
        <fullName evidence="1">DUF1918 domain-containing protein</fullName>
    </recommendedName>
</protein>
<dbReference type="Pfam" id="PF08940">
    <property type="entry name" value="DUF1918"/>
    <property type="match status" value="1"/>
</dbReference>
<name>A0A919JRI6_9ACTN</name>
<evidence type="ECO:0000259" key="1">
    <source>
        <dbReference type="Pfam" id="PF08940"/>
    </source>
</evidence>
<accession>A0A919JRI6</accession>
<feature type="domain" description="DUF1918" evidence="1">
    <location>
        <begin position="1"/>
        <end position="58"/>
    </location>
</feature>